<keyword evidence="3 10" id="KW-1134">Transmembrane beta strand</keyword>
<evidence type="ECO:0000256" key="11">
    <source>
        <dbReference type="RuleBase" id="RU003357"/>
    </source>
</evidence>
<dbReference type="SMART" id="SM00965">
    <property type="entry name" value="STN"/>
    <property type="match status" value="1"/>
</dbReference>
<evidence type="ECO:0000256" key="5">
    <source>
        <dbReference type="ARBA" id="ARBA00022692"/>
    </source>
</evidence>
<evidence type="ECO:0000256" key="7">
    <source>
        <dbReference type="ARBA" id="ARBA00023077"/>
    </source>
</evidence>
<accession>A0ABV8SMS7</accession>
<evidence type="ECO:0000256" key="8">
    <source>
        <dbReference type="ARBA" id="ARBA00023136"/>
    </source>
</evidence>
<evidence type="ECO:0000256" key="4">
    <source>
        <dbReference type="ARBA" id="ARBA00022496"/>
    </source>
</evidence>
<feature type="domain" description="Secretin/TonB short N-terminal" evidence="14">
    <location>
        <begin position="64"/>
        <end position="115"/>
    </location>
</feature>
<keyword evidence="7 11" id="KW-0798">TonB box</keyword>
<evidence type="ECO:0000256" key="2">
    <source>
        <dbReference type="ARBA" id="ARBA00022448"/>
    </source>
</evidence>
<dbReference type="Gene3D" id="2.40.170.20">
    <property type="entry name" value="TonB-dependent receptor, beta-barrel domain"/>
    <property type="match status" value="1"/>
</dbReference>
<dbReference type="InterPro" id="IPR039426">
    <property type="entry name" value="TonB-dep_rcpt-like"/>
</dbReference>
<keyword evidence="4" id="KW-0410">Iron transport</keyword>
<evidence type="ECO:0000313" key="15">
    <source>
        <dbReference type="EMBL" id="MFC4307794.1"/>
    </source>
</evidence>
<keyword evidence="2 10" id="KW-0813">Transport</keyword>
<feature type="compositionally biased region" description="Low complexity" evidence="12">
    <location>
        <begin position="142"/>
        <end position="155"/>
    </location>
</feature>
<evidence type="ECO:0000256" key="3">
    <source>
        <dbReference type="ARBA" id="ARBA00022452"/>
    </source>
</evidence>
<dbReference type="Gene3D" id="3.55.50.30">
    <property type="match status" value="1"/>
</dbReference>
<dbReference type="PROSITE" id="PS52016">
    <property type="entry name" value="TONB_DEPENDENT_REC_3"/>
    <property type="match status" value="1"/>
</dbReference>
<keyword evidence="4" id="KW-0406">Ion transport</keyword>
<keyword evidence="16" id="KW-1185">Reference proteome</keyword>
<protein>
    <submittedName>
        <fullName evidence="15">TonB-dependent receptor</fullName>
    </submittedName>
</protein>
<keyword evidence="9 10" id="KW-0998">Cell outer membrane</keyword>
<feature type="region of interest" description="Disordered" evidence="12">
    <location>
        <begin position="136"/>
        <end position="163"/>
    </location>
</feature>
<feature type="chain" id="PRO_5047106734" evidence="13">
    <location>
        <begin position="37"/>
        <end position="1077"/>
    </location>
</feature>
<evidence type="ECO:0000256" key="13">
    <source>
        <dbReference type="SAM" id="SignalP"/>
    </source>
</evidence>
<keyword evidence="5 10" id="KW-0812">Transmembrane</keyword>
<keyword evidence="13" id="KW-0732">Signal</keyword>
<feature type="signal peptide" evidence="13">
    <location>
        <begin position="1"/>
        <end position="36"/>
    </location>
</feature>
<evidence type="ECO:0000259" key="14">
    <source>
        <dbReference type="SMART" id="SM00965"/>
    </source>
</evidence>
<dbReference type="InterPro" id="IPR036942">
    <property type="entry name" value="Beta-barrel_TonB_sf"/>
</dbReference>
<dbReference type="PANTHER" id="PTHR47234">
    <property type="match status" value="1"/>
</dbReference>
<comment type="similarity">
    <text evidence="10 11">Belongs to the TonB-dependent receptor family.</text>
</comment>
<evidence type="ECO:0000256" key="1">
    <source>
        <dbReference type="ARBA" id="ARBA00004571"/>
    </source>
</evidence>
<dbReference type="Gene3D" id="2.170.130.10">
    <property type="entry name" value="TonB-dependent receptor, plug domain"/>
    <property type="match status" value="1"/>
</dbReference>
<reference evidence="16" key="1">
    <citation type="journal article" date="2019" name="Int. J. Syst. Evol. Microbiol.">
        <title>The Global Catalogue of Microorganisms (GCM) 10K type strain sequencing project: providing services to taxonomists for standard genome sequencing and annotation.</title>
        <authorList>
            <consortium name="The Broad Institute Genomics Platform"/>
            <consortium name="The Broad Institute Genome Sequencing Center for Infectious Disease"/>
            <person name="Wu L."/>
            <person name="Ma J."/>
        </authorList>
    </citation>
    <scope>NUCLEOTIDE SEQUENCE [LARGE SCALE GENOMIC DNA]</scope>
    <source>
        <strain evidence="16">CGMCC 1.10759</strain>
    </source>
</reference>
<dbReference type="InterPro" id="IPR037066">
    <property type="entry name" value="Plug_dom_sf"/>
</dbReference>
<keyword evidence="15" id="KW-0675">Receptor</keyword>
<evidence type="ECO:0000313" key="16">
    <source>
        <dbReference type="Proteomes" id="UP001595904"/>
    </source>
</evidence>
<dbReference type="EMBL" id="JBHSDU010000001">
    <property type="protein sequence ID" value="MFC4307794.1"/>
    <property type="molecule type" value="Genomic_DNA"/>
</dbReference>
<gene>
    <name evidence="15" type="ORF">ACFPN2_01760</name>
</gene>
<keyword evidence="8 10" id="KW-0472">Membrane</keyword>
<name>A0ABV8SMS7_9GAMM</name>
<evidence type="ECO:0000256" key="12">
    <source>
        <dbReference type="SAM" id="MobiDB-lite"/>
    </source>
</evidence>
<organism evidence="15 16">
    <name type="scientific">Steroidobacter flavus</name>
    <dbReference type="NCBI Taxonomy" id="1842136"/>
    <lineage>
        <taxon>Bacteria</taxon>
        <taxon>Pseudomonadati</taxon>
        <taxon>Pseudomonadota</taxon>
        <taxon>Gammaproteobacteria</taxon>
        <taxon>Steroidobacterales</taxon>
        <taxon>Steroidobacteraceae</taxon>
        <taxon>Steroidobacter</taxon>
    </lineage>
</organism>
<dbReference type="Pfam" id="PF07660">
    <property type="entry name" value="STN"/>
    <property type="match status" value="1"/>
</dbReference>
<dbReference type="RefSeq" id="WP_380594362.1">
    <property type="nucleotide sequence ID" value="NZ_JBHSDU010000001.1"/>
</dbReference>
<comment type="subcellular location">
    <subcellularLocation>
        <location evidence="1 10">Cell outer membrane</location>
        <topology evidence="1 10">Multi-pass membrane protein</topology>
    </subcellularLocation>
</comment>
<dbReference type="Pfam" id="PF07715">
    <property type="entry name" value="Plug"/>
    <property type="match status" value="1"/>
</dbReference>
<evidence type="ECO:0000256" key="9">
    <source>
        <dbReference type="ARBA" id="ARBA00023237"/>
    </source>
</evidence>
<evidence type="ECO:0000256" key="10">
    <source>
        <dbReference type="PROSITE-ProRule" id="PRU01360"/>
    </source>
</evidence>
<dbReference type="PANTHER" id="PTHR47234:SF2">
    <property type="entry name" value="TONB-DEPENDENT RECEPTOR"/>
    <property type="match status" value="1"/>
</dbReference>
<dbReference type="InterPro" id="IPR000531">
    <property type="entry name" value="Beta-barrel_TonB"/>
</dbReference>
<dbReference type="Pfam" id="PF00593">
    <property type="entry name" value="TonB_dep_Rec_b-barrel"/>
    <property type="match status" value="1"/>
</dbReference>
<keyword evidence="6" id="KW-0408">Iron</keyword>
<dbReference type="SUPFAM" id="SSF56935">
    <property type="entry name" value="Porins"/>
    <property type="match status" value="1"/>
</dbReference>
<sequence length="1077" mass="116573">MKQKTGTAGTVRESVRRTLQASVLATALGISATVFAQAAQPIQFNIPAQPLKAALKAFADQANMQLLYNPEVVDKLTAHPVRGEMPKQDALLRLLDGTNLEVVYSQDNAATIRPRQMTPVSSLNAGDARFTRTAAVTSGGPAEMSNASESSSSADTAEHESTNPALRGVPEILVMGSRSVNVDIVRTQDDAQAYYIFDSGKIEQSGAVNVEDFLKRGLSMNSAALTSSQQSANFRGNSSTINLRGLGDNQTLVLINGRRTASPGLFSGTYQPNLNSIPPSAIERIEVLPSSSAAIYGGSAVGGVVNVVLKRGFEGGDVRGTYANVMDGDAPTSTIGGSYGFSLEEGRTHISFSGLYSEGDTLTNADRPELLQRGVARIRQNNPTLLFSRTSPFFGATTNIGSATTGNLILDNGTPLSSTITSIPAGYTATSNPALLGTSAGSYNTNLPNTAHPTTGLRRSVGSAPELSTVMASFQREMTDSLNVFADFYWSSNTAVTSGYSSFNNVLTVPAASPINPFQQAVIVSIPDFYTDDYEAKSLDRRATVGFTLKLPAEWMLSSDYTWSESRMKYGGFIYSLVGMNADLLAGTLNPFVDTNVAPLDLSRYRGTFGSSQDGTLGDINVRVAGPVFDLPAGPAMLTIGLGYRKESLRDGNFHNQKPNYPNDSQYRKYFGQSQTIKSAYAEANIPLVSENMDIPAVRLLDAQLSVRTEDFSIGSGTPFQYVEPSAASFIATNQERVRFQSDLQSTNPTIGLRWKPIDDLTLRASYGTSFLPPTYSQLVPGNVSLVLSAGVPQTMNVIDPRRGNQLTTIEYTSGGNPNLKPQESKNVNVGLIFEPTFLPDFRMNVEWYRLEQDNVIVNPPNPNIILNNESRFGDRIERAPVQAGDPFGVGVLTFVDYSMFNANKAETEGVDLSMNYRLDMGSLGALAIGLGGTKVLSFKTQAALDAPMLDIVNQVAYTGPLQYRGNLSIGWSRNNWNAGWMTTYYGSYDQYNIGGVTTYTQAQGSNTIPSQMYHDIYAGYEFDGEGMLGGMSVLAGIKNVFDKTPPFDAYYLNSNYYSPFGDWRLRNYYLTLSKRF</sequence>
<comment type="caution">
    <text evidence="15">The sequence shown here is derived from an EMBL/GenBank/DDBJ whole genome shotgun (WGS) entry which is preliminary data.</text>
</comment>
<dbReference type="Proteomes" id="UP001595904">
    <property type="component" value="Unassembled WGS sequence"/>
</dbReference>
<dbReference type="InterPro" id="IPR012910">
    <property type="entry name" value="Plug_dom"/>
</dbReference>
<evidence type="ECO:0000256" key="6">
    <source>
        <dbReference type="ARBA" id="ARBA00023004"/>
    </source>
</evidence>
<dbReference type="InterPro" id="IPR011662">
    <property type="entry name" value="Secretin/TonB_short_N"/>
</dbReference>
<proteinExistence type="inferred from homology"/>
<dbReference type="CDD" id="cd01347">
    <property type="entry name" value="ligand_gated_channel"/>
    <property type="match status" value="1"/>
</dbReference>